<comment type="similarity">
    <text evidence="1">Belongs to the PA-PLA1 family.</text>
</comment>
<dbReference type="OrthoDB" id="69269at2759"/>
<keyword evidence="6" id="KW-1185">Reference proteome</keyword>
<feature type="domain" description="DDHD" evidence="4">
    <location>
        <begin position="756"/>
        <end position="958"/>
    </location>
</feature>
<dbReference type="PROSITE" id="PS50918">
    <property type="entry name" value="WWE"/>
    <property type="match status" value="1"/>
</dbReference>
<dbReference type="PANTHER" id="PTHR23509:SF10">
    <property type="entry name" value="LD21067P"/>
    <property type="match status" value="1"/>
</dbReference>
<dbReference type="Pfam" id="PF02825">
    <property type="entry name" value="WWE"/>
    <property type="match status" value="1"/>
</dbReference>
<name>A0A9P0GA08_9CUCU</name>
<protein>
    <submittedName>
        <fullName evidence="5">Uncharacterized protein</fullName>
    </submittedName>
</protein>
<dbReference type="GO" id="GO:0046872">
    <property type="term" value="F:metal ion binding"/>
    <property type="evidence" value="ECO:0007669"/>
    <property type="project" value="InterPro"/>
</dbReference>
<dbReference type="PROSITE" id="PS51043">
    <property type="entry name" value="DDHD"/>
    <property type="match status" value="1"/>
</dbReference>
<dbReference type="EMBL" id="OV651826">
    <property type="protein sequence ID" value="CAH1103401.1"/>
    <property type="molecule type" value="Genomic_DNA"/>
</dbReference>
<evidence type="ECO:0000313" key="5">
    <source>
        <dbReference type="EMBL" id="CAH1103401.1"/>
    </source>
</evidence>
<dbReference type="InterPro" id="IPR058055">
    <property type="entry name" value="PA-PLA1"/>
</dbReference>
<evidence type="ECO:0000259" key="4">
    <source>
        <dbReference type="PROSITE" id="PS51043"/>
    </source>
</evidence>
<organism evidence="5 6">
    <name type="scientific">Psylliodes chrysocephalus</name>
    <dbReference type="NCBI Taxonomy" id="3402493"/>
    <lineage>
        <taxon>Eukaryota</taxon>
        <taxon>Metazoa</taxon>
        <taxon>Ecdysozoa</taxon>
        <taxon>Arthropoda</taxon>
        <taxon>Hexapoda</taxon>
        <taxon>Insecta</taxon>
        <taxon>Pterygota</taxon>
        <taxon>Neoptera</taxon>
        <taxon>Endopterygota</taxon>
        <taxon>Coleoptera</taxon>
        <taxon>Polyphaga</taxon>
        <taxon>Cucujiformia</taxon>
        <taxon>Chrysomeloidea</taxon>
        <taxon>Chrysomelidae</taxon>
        <taxon>Galerucinae</taxon>
        <taxon>Alticini</taxon>
        <taxon>Psylliodes</taxon>
    </lineage>
</organism>
<dbReference type="PANTHER" id="PTHR23509">
    <property type="entry name" value="PA-PL1 PHOSPHOLIPASE FAMILY"/>
    <property type="match status" value="1"/>
</dbReference>
<sequence>MNDQSKKLKNPLFSAFVTGGTFEDFSQNAILLPAKEKPPPPTLNLSHEQILNDIISPKPPQQETVPVNSESAFSEFSTIPTATLQTLPGSSLQGVPTCPQELPDISTLQPHLSSAPQTSHLSSVFSSFSSILNIGSSNSHKEEAVVPPPAGIETFITQENRIPEPVPLFSADSTPFLQPKPPTTTGPSNQFRRSGLKRLTYAPVPGLSSAPQSTQPLNFVTPQNLPPLPVNPQPVPQYTTASFFVPTTPSPKNSVSSNSSFEVTQISHNQFKPISPPPPSLQNNYTIPQPVVPVPVQPIATTQSLFVNFNPPISLTNSTNLVQPVYSGAFSGNILSPVMDAIPPNELTRGSNLNSANVNTVTSMSNPATVAQVNPPVNQVYRPVYHHWFFQRDLECKKSWQPFSMVDSLALEHAFTSNDLDPEKVIATDGGRYDINILRRQRNAVYWKANPSEVRRCSWFHKNTPDGRLIPYDENVAAKLEDEYKAAFESNQWHRKIDLPGGETIVLHGPDVLVLFSQTQVPDAWGNTTNQARPRVVKRGMDEFDIDEGESSHVDHILFMVHGIGSVCDLKFRTVEEVVDEFRSIALQLVQSHYRSSCDTGKVHRVEVLPISWHDHLHSEETGIDEQLKSITLESIPKLRGFTNDTLLDILFYTSPVYCQKIITTVGTELNRVYDLFKQRNPEFTGGVSLGGHSLGSLILFDLLGHQDSKRESDSEESDDILSEKPHPKDRRMNKRISYMMGAIGTGQPQIHYPRLNFEPKNFFALGSPIGMFVIVRGLDILGENFSLPTCPSFFNIFHPYDPIAYRIESLINQKFGQLKPVLIPHHKGRKRMHLELKETMARVGADLKQKVVDSMKNTWNSVYQLAMFHKETPPNIEEEVSKAFRDQLVDKEDHETEQLQDTADVPIGILNNGKRVDYVLQEAPFEFFNEYIFALTSHVCYWESEDTILFMLKEIYTSMGMTSDSQIPQQSMTIERPSHSPTFFKTAKIDSPVDPIGVDPTKAMQVPANIQPPPMAGFVRKT</sequence>
<evidence type="ECO:0000313" key="6">
    <source>
        <dbReference type="Proteomes" id="UP001153636"/>
    </source>
</evidence>
<evidence type="ECO:0000259" key="3">
    <source>
        <dbReference type="PROSITE" id="PS50918"/>
    </source>
</evidence>
<dbReference type="GO" id="GO:0004620">
    <property type="term" value="F:phospholipase activity"/>
    <property type="evidence" value="ECO:0007669"/>
    <property type="project" value="TreeGrafter"/>
</dbReference>
<feature type="domain" description="WWE" evidence="3">
    <location>
        <begin position="372"/>
        <end position="456"/>
    </location>
</feature>
<dbReference type="SMART" id="SM01127">
    <property type="entry name" value="DDHD"/>
    <property type="match status" value="1"/>
</dbReference>
<dbReference type="Proteomes" id="UP001153636">
    <property type="component" value="Chromosome 14"/>
</dbReference>
<dbReference type="InterPro" id="IPR057825">
    <property type="entry name" value="WWE_SEC23-DDH2"/>
</dbReference>
<feature type="region of interest" description="Disordered" evidence="2">
    <location>
        <begin position="710"/>
        <end position="729"/>
    </location>
</feature>
<accession>A0A9P0GA08</accession>
<dbReference type="Pfam" id="PF23464">
    <property type="entry name" value="WWE_3"/>
    <property type="match status" value="1"/>
</dbReference>
<dbReference type="GO" id="GO:0030134">
    <property type="term" value="C:COPII-coated ER to Golgi transport vesicle"/>
    <property type="evidence" value="ECO:0007669"/>
    <property type="project" value="TreeGrafter"/>
</dbReference>
<reference evidence="5" key="1">
    <citation type="submission" date="2022-01" db="EMBL/GenBank/DDBJ databases">
        <authorList>
            <person name="King R."/>
        </authorList>
    </citation>
    <scope>NUCLEOTIDE SEQUENCE</scope>
</reference>
<dbReference type="AlphaFoldDB" id="A0A9P0GA08"/>
<proteinExistence type="inferred from homology"/>
<dbReference type="InterPro" id="IPR004177">
    <property type="entry name" value="DDHD_dom"/>
</dbReference>
<gene>
    <name evidence="5" type="ORF">PSYICH_LOCUS4432</name>
</gene>
<evidence type="ECO:0000256" key="2">
    <source>
        <dbReference type="SAM" id="MobiDB-lite"/>
    </source>
</evidence>
<dbReference type="InterPro" id="IPR004170">
    <property type="entry name" value="WWE_dom"/>
</dbReference>
<dbReference type="Pfam" id="PF02862">
    <property type="entry name" value="DDHD"/>
    <property type="match status" value="1"/>
</dbReference>
<evidence type="ECO:0000256" key="1">
    <source>
        <dbReference type="ARBA" id="ARBA00038464"/>
    </source>
</evidence>